<evidence type="ECO:0000256" key="7">
    <source>
        <dbReference type="SAM" id="Phobius"/>
    </source>
</evidence>
<dbReference type="RefSeq" id="WP_300451200.1">
    <property type="nucleotide sequence ID" value="NZ_CP145316.1"/>
</dbReference>
<dbReference type="SUPFAM" id="SSF161070">
    <property type="entry name" value="SNF-like"/>
    <property type="match status" value="1"/>
</dbReference>
<feature type="transmembrane region" description="Helical" evidence="7">
    <location>
        <begin position="359"/>
        <end position="378"/>
    </location>
</feature>
<dbReference type="InterPro" id="IPR047218">
    <property type="entry name" value="YocR/YhdH-like"/>
</dbReference>
<accession>A0ABZ3F7W6</accession>
<feature type="transmembrane region" description="Helical" evidence="7">
    <location>
        <begin position="158"/>
        <end position="177"/>
    </location>
</feature>
<feature type="transmembrane region" description="Helical" evidence="7">
    <location>
        <begin position="439"/>
        <end position="457"/>
    </location>
</feature>
<feature type="transmembrane region" description="Helical" evidence="7">
    <location>
        <begin position="7"/>
        <end position="24"/>
    </location>
</feature>
<dbReference type="PROSITE" id="PS00610">
    <property type="entry name" value="NA_NEUROTRAN_SYMP_1"/>
    <property type="match status" value="1"/>
</dbReference>
<dbReference type="InterPro" id="IPR000175">
    <property type="entry name" value="Na/ntran_symport"/>
</dbReference>
<feature type="transmembrane region" description="Helical" evidence="7">
    <location>
        <begin position="189"/>
        <end position="207"/>
    </location>
</feature>
<evidence type="ECO:0000313" key="8">
    <source>
        <dbReference type="EMBL" id="XAM18780.1"/>
    </source>
</evidence>
<dbReference type="EMBL" id="CP145316">
    <property type="protein sequence ID" value="XAM18780.1"/>
    <property type="molecule type" value="Genomic_DNA"/>
</dbReference>
<feature type="transmembrane region" description="Helical" evidence="7">
    <location>
        <begin position="267"/>
        <end position="290"/>
    </location>
</feature>
<keyword evidence="6" id="KW-0769">Symport</keyword>
<feature type="transmembrane region" description="Helical" evidence="7">
    <location>
        <begin position="227"/>
        <end position="255"/>
    </location>
</feature>
<evidence type="ECO:0000256" key="6">
    <source>
        <dbReference type="RuleBase" id="RU003732"/>
    </source>
</evidence>
<organism evidence="8 9">
    <name type="scientific">Helicobacter mastomyrinus</name>
    <dbReference type="NCBI Taxonomy" id="287948"/>
    <lineage>
        <taxon>Bacteria</taxon>
        <taxon>Pseudomonadati</taxon>
        <taxon>Campylobacterota</taxon>
        <taxon>Epsilonproteobacteria</taxon>
        <taxon>Campylobacterales</taxon>
        <taxon>Helicobacteraceae</taxon>
        <taxon>Helicobacter</taxon>
    </lineage>
</organism>
<evidence type="ECO:0000313" key="9">
    <source>
        <dbReference type="Proteomes" id="UP001434737"/>
    </source>
</evidence>
<comment type="similarity">
    <text evidence="6">Belongs to the sodium:neurotransmitter symporter (SNF) (TC 2.A.22) family.</text>
</comment>
<keyword evidence="3 6" id="KW-0812">Transmembrane</keyword>
<keyword evidence="4 7" id="KW-1133">Transmembrane helix</keyword>
<dbReference type="Pfam" id="PF00209">
    <property type="entry name" value="SNF"/>
    <property type="match status" value="2"/>
</dbReference>
<dbReference type="PROSITE" id="PS50267">
    <property type="entry name" value="NA_NEUROTRAN_SYMP_3"/>
    <property type="match status" value="1"/>
</dbReference>
<proteinExistence type="inferred from homology"/>
<sequence length="458" mass="50888">MNHFNKIGFIMATLGSSIGLGHIWRFPYMAGENGGGAFVIFYLILAISIGVSMLIAEMLLGNIARSNPLDNYVILDKLNALPPSQNHNEHNAVDSKDKSAKKSLMWLGINAISGPIVLSFYAVVMGWILYYLIFVSFTLPQNIDEAKAVFDNLRSQSLWWQSLCFFGIVIFSAFIVSRGIKSGIERLNLVLMPLLFVIFIALLIYAMNLEEFSQSWHFMFAFEPHKITFNTFVESLGQVFFSLSLGVGTIATYAANAQRNENLLKSSLWVVLSGIAISLIAGLMIFTFIYHFGGKPSEGVGLLLISLPLAFSSLGSSGAIIAALFFIAVLFAGLTSTISMLEPSVSILRDKYNFSQAKASYILSSGIFTLGFLVIMWNDASLSLPLIYGKSLFDILDLLTSSCLMPLGMLILLLFLGWHIKKSHLRVWTPYFSNALFYIWWWILRLIAPIIIIAILIS</sequence>
<reference evidence="8 9" key="1">
    <citation type="submission" date="2024-02" db="EMBL/GenBank/DDBJ databases">
        <title>Genome and pathogenicity analysis of Helicobacter mastomyrinus isolated from mice.</title>
        <authorList>
            <person name="Zhu L."/>
        </authorList>
    </citation>
    <scope>NUCLEOTIDE SEQUENCE [LARGE SCALE GENOMIC DNA]</scope>
    <source>
        <strain evidence="8 9">Hm-17</strain>
    </source>
</reference>
<dbReference type="PANTHER" id="PTHR42948:SF1">
    <property type="entry name" value="TRANSPORTER"/>
    <property type="match status" value="1"/>
</dbReference>
<evidence type="ECO:0000256" key="1">
    <source>
        <dbReference type="ARBA" id="ARBA00004141"/>
    </source>
</evidence>
<protein>
    <recommendedName>
        <fullName evidence="6">Transporter</fullName>
    </recommendedName>
</protein>
<dbReference type="NCBIfam" id="NF037979">
    <property type="entry name" value="Na_transp"/>
    <property type="match status" value="1"/>
</dbReference>
<feature type="transmembrane region" description="Helical" evidence="7">
    <location>
        <begin position="310"/>
        <end position="338"/>
    </location>
</feature>
<dbReference type="PANTHER" id="PTHR42948">
    <property type="entry name" value="TRANSPORTER"/>
    <property type="match status" value="1"/>
</dbReference>
<feature type="transmembrane region" description="Helical" evidence="7">
    <location>
        <begin position="398"/>
        <end position="418"/>
    </location>
</feature>
<gene>
    <name evidence="8" type="ORF">V3I05_03610</name>
</gene>
<name>A0ABZ3F7W6_9HELI</name>
<evidence type="ECO:0000256" key="5">
    <source>
        <dbReference type="ARBA" id="ARBA00023136"/>
    </source>
</evidence>
<dbReference type="InterPro" id="IPR037272">
    <property type="entry name" value="SNS_sf"/>
</dbReference>
<keyword evidence="2 6" id="KW-0813">Transport</keyword>
<keyword evidence="9" id="KW-1185">Reference proteome</keyword>
<evidence type="ECO:0000256" key="2">
    <source>
        <dbReference type="ARBA" id="ARBA00022448"/>
    </source>
</evidence>
<evidence type="ECO:0000256" key="4">
    <source>
        <dbReference type="ARBA" id="ARBA00022989"/>
    </source>
</evidence>
<dbReference type="CDD" id="cd10336">
    <property type="entry name" value="SLC6sbd_Tyt1-Like"/>
    <property type="match status" value="1"/>
</dbReference>
<comment type="subcellular location">
    <subcellularLocation>
        <location evidence="1">Membrane</location>
        <topology evidence="1">Multi-pass membrane protein</topology>
    </subcellularLocation>
</comment>
<dbReference type="Proteomes" id="UP001434737">
    <property type="component" value="Chromosome"/>
</dbReference>
<evidence type="ECO:0000256" key="3">
    <source>
        <dbReference type="ARBA" id="ARBA00022692"/>
    </source>
</evidence>
<keyword evidence="5 7" id="KW-0472">Membrane</keyword>
<dbReference type="PRINTS" id="PR00176">
    <property type="entry name" value="NANEUSMPORT"/>
</dbReference>
<feature type="transmembrane region" description="Helical" evidence="7">
    <location>
        <begin position="104"/>
        <end position="133"/>
    </location>
</feature>
<feature type="transmembrane region" description="Helical" evidence="7">
    <location>
        <begin position="36"/>
        <end position="56"/>
    </location>
</feature>